<protein>
    <submittedName>
        <fullName evidence="1">Uncharacterized protein</fullName>
    </submittedName>
</protein>
<dbReference type="EnsemblPlants" id="EMT03405">
    <property type="protein sequence ID" value="EMT03405"/>
    <property type="gene ID" value="F775_43520"/>
</dbReference>
<dbReference type="AlphaFoldDB" id="R7W1R2"/>
<organism evidence="1">
    <name type="scientific">Aegilops tauschii</name>
    <name type="common">Tausch's goatgrass</name>
    <name type="synonym">Aegilops squarrosa</name>
    <dbReference type="NCBI Taxonomy" id="37682"/>
    <lineage>
        <taxon>Eukaryota</taxon>
        <taxon>Viridiplantae</taxon>
        <taxon>Streptophyta</taxon>
        <taxon>Embryophyta</taxon>
        <taxon>Tracheophyta</taxon>
        <taxon>Spermatophyta</taxon>
        <taxon>Magnoliopsida</taxon>
        <taxon>Liliopsida</taxon>
        <taxon>Poales</taxon>
        <taxon>Poaceae</taxon>
        <taxon>BOP clade</taxon>
        <taxon>Pooideae</taxon>
        <taxon>Triticodae</taxon>
        <taxon>Triticeae</taxon>
        <taxon>Triticinae</taxon>
        <taxon>Aegilops</taxon>
    </lineage>
</organism>
<accession>R7W1R2</accession>
<evidence type="ECO:0000313" key="1">
    <source>
        <dbReference type="EnsemblPlants" id="EMT03405"/>
    </source>
</evidence>
<sequence length="185" mass="19282">MVLSKTLAVAPSPSVHRPLQRGGNVFAQVRLCPLGRGCAERAAAHQIIVIRTVVLISVADAAGVALIGVIVVYIYWKLCDPRGDDVDDDEDEEGRGLFACPCMRANTCEDSSDGFDTGGGEKKRGNGSGGGGGGEDGELVAIDKGFWMELDELLRSSAYVLGKGGKGIVYKVVVGNGTTPGDKLS</sequence>
<name>R7W1R2_AEGTA</name>
<reference evidence="1" key="1">
    <citation type="submission" date="2015-06" db="UniProtKB">
        <authorList>
            <consortium name="EnsemblPlants"/>
        </authorList>
    </citation>
    <scope>IDENTIFICATION</scope>
</reference>
<proteinExistence type="predicted"/>